<evidence type="ECO:0000313" key="1">
    <source>
        <dbReference type="EMBL" id="KAK9208994.1"/>
    </source>
</evidence>
<accession>A0AAP0MEI4</accession>
<dbReference type="Proteomes" id="UP001428341">
    <property type="component" value="Unassembled WGS sequence"/>
</dbReference>
<keyword evidence="2" id="KW-1185">Reference proteome</keyword>
<organism evidence="1 2">
    <name type="scientific">Citrus x changshan-huyou</name>
    <dbReference type="NCBI Taxonomy" id="2935761"/>
    <lineage>
        <taxon>Eukaryota</taxon>
        <taxon>Viridiplantae</taxon>
        <taxon>Streptophyta</taxon>
        <taxon>Embryophyta</taxon>
        <taxon>Tracheophyta</taxon>
        <taxon>Spermatophyta</taxon>
        <taxon>Magnoliopsida</taxon>
        <taxon>eudicotyledons</taxon>
        <taxon>Gunneridae</taxon>
        <taxon>Pentapetalae</taxon>
        <taxon>rosids</taxon>
        <taxon>malvids</taxon>
        <taxon>Sapindales</taxon>
        <taxon>Rutaceae</taxon>
        <taxon>Aurantioideae</taxon>
        <taxon>Citrus</taxon>
    </lineage>
</organism>
<evidence type="ECO:0000313" key="2">
    <source>
        <dbReference type="Proteomes" id="UP001428341"/>
    </source>
</evidence>
<dbReference type="EMBL" id="JBCGBO010000004">
    <property type="protein sequence ID" value="KAK9208994.1"/>
    <property type="molecule type" value="Genomic_DNA"/>
</dbReference>
<name>A0AAP0MEI4_9ROSI</name>
<comment type="caution">
    <text evidence="1">The sequence shown here is derived from an EMBL/GenBank/DDBJ whole genome shotgun (WGS) entry which is preliminary data.</text>
</comment>
<proteinExistence type="predicted"/>
<reference evidence="1 2" key="1">
    <citation type="submission" date="2024-05" db="EMBL/GenBank/DDBJ databases">
        <title>Haplotype-resolved chromosome-level genome assembly of Huyou (Citrus changshanensis).</title>
        <authorList>
            <person name="Miao C."/>
            <person name="Chen W."/>
            <person name="Wu Y."/>
            <person name="Wang L."/>
            <person name="Zhao S."/>
            <person name="Grierson D."/>
            <person name="Xu C."/>
            <person name="Chen K."/>
        </authorList>
    </citation>
    <scope>NUCLEOTIDE SEQUENCE [LARGE SCALE GENOMIC DNA]</scope>
    <source>
        <strain evidence="1">01-14</strain>
        <tissue evidence="1">Leaf</tissue>
    </source>
</reference>
<gene>
    <name evidence="1" type="ORF">WN944_001355</name>
</gene>
<protein>
    <submittedName>
        <fullName evidence="1">Uncharacterized protein</fullName>
    </submittedName>
</protein>
<dbReference type="AlphaFoldDB" id="A0AAP0MEI4"/>
<sequence length="88" mass="10121">MEMKETSSRLTRTLGQEINDKQVGLSDELKKIGSLTMVERLRATTLISRDNAALNVFYSLCDKEREAWVKVVEWRKRFQEIIEGGADS</sequence>